<dbReference type="AlphaFoldDB" id="A0A0D8XCR8"/>
<reference evidence="3" key="2">
    <citation type="journal article" date="2016" name="Sci. Rep.">
        <title>Dictyocaulus viviparus genome, variome and transcriptome elucidate lungworm biology and support future intervention.</title>
        <authorList>
            <person name="McNulty S.N."/>
            <person name="Strube C."/>
            <person name="Rosa B.A."/>
            <person name="Martin J.C."/>
            <person name="Tyagi R."/>
            <person name="Choi Y.J."/>
            <person name="Wang Q."/>
            <person name="Hallsworth Pepin K."/>
            <person name="Zhang X."/>
            <person name="Ozersky P."/>
            <person name="Wilson R.K."/>
            <person name="Sternberg P.W."/>
            <person name="Gasser R.B."/>
            <person name="Mitreva M."/>
        </authorList>
    </citation>
    <scope>NUCLEOTIDE SEQUENCE [LARGE SCALE GENOMIC DNA]</scope>
    <source>
        <strain evidence="3">HannoverDv2000</strain>
    </source>
</reference>
<feature type="chain" id="PRO_5002335773" evidence="1">
    <location>
        <begin position="22"/>
        <end position="59"/>
    </location>
</feature>
<organism evidence="2 3">
    <name type="scientific">Dictyocaulus viviparus</name>
    <name type="common">Bovine lungworm</name>
    <dbReference type="NCBI Taxonomy" id="29172"/>
    <lineage>
        <taxon>Eukaryota</taxon>
        <taxon>Metazoa</taxon>
        <taxon>Ecdysozoa</taxon>
        <taxon>Nematoda</taxon>
        <taxon>Chromadorea</taxon>
        <taxon>Rhabditida</taxon>
        <taxon>Rhabditina</taxon>
        <taxon>Rhabditomorpha</taxon>
        <taxon>Strongyloidea</taxon>
        <taxon>Metastrongylidae</taxon>
        <taxon>Dictyocaulus</taxon>
    </lineage>
</organism>
<gene>
    <name evidence="2" type="ORF">DICVIV_12583</name>
</gene>
<evidence type="ECO:0000256" key="1">
    <source>
        <dbReference type="SAM" id="SignalP"/>
    </source>
</evidence>
<accession>A0A0D8XCR8</accession>
<reference evidence="2 3" key="1">
    <citation type="submission" date="2013-11" db="EMBL/GenBank/DDBJ databases">
        <title>Draft genome of the bovine lungworm Dictyocaulus viviparus.</title>
        <authorList>
            <person name="Mitreva M."/>
        </authorList>
    </citation>
    <scope>NUCLEOTIDE SEQUENCE [LARGE SCALE GENOMIC DNA]</scope>
    <source>
        <strain evidence="2 3">HannoverDv2000</strain>
    </source>
</reference>
<evidence type="ECO:0000313" key="2">
    <source>
        <dbReference type="EMBL" id="KJH41449.1"/>
    </source>
</evidence>
<keyword evidence="1" id="KW-0732">Signal</keyword>
<proteinExistence type="predicted"/>
<evidence type="ECO:0000313" key="3">
    <source>
        <dbReference type="Proteomes" id="UP000053766"/>
    </source>
</evidence>
<keyword evidence="3" id="KW-1185">Reference proteome</keyword>
<name>A0A0D8XCR8_DICVI</name>
<dbReference type="EMBL" id="KN716823">
    <property type="protein sequence ID" value="KJH41449.1"/>
    <property type="molecule type" value="Genomic_DNA"/>
</dbReference>
<protein>
    <submittedName>
        <fullName evidence="2">Uncharacterized protein</fullName>
    </submittedName>
</protein>
<sequence>MLQKTVLLLLIVVCFISIVLSEECEYPFLGKEDCNAHCESKNFTGGHPYNDCCGCYAIL</sequence>
<feature type="signal peptide" evidence="1">
    <location>
        <begin position="1"/>
        <end position="21"/>
    </location>
</feature>
<dbReference type="Proteomes" id="UP000053766">
    <property type="component" value="Unassembled WGS sequence"/>
</dbReference>